<evidence type="ECO:0000259" key="1">
    <source>
        <dbReference type="Pfam" id="PF07929"/>
    </source>
</evidence>
<organism evidence="2 3">
    <name type="scientific">Amanita thiersii Skay4041</name>
    <dbReference type="NCBI Taxonomy" id="703135"/>
    <lineage>
        <taxon>Eukaryota</taxon>
        <taxon>Fungi</taxon>
        <taxon>Dikarya</taxon>
        <taxon>Basidiomycota</taxon>
        <taxon>Agaricomycotina</taxon>
        <taxon>Agaricomycetes</taxon>
        <taxon>Agaricomycetidae</taxon>
        <taxon>Agaricales</taxon>
        <taxon>Pluteineae</taxon>
        <taxon>Amanitaceae</taxon>
        <taxon>Amanita</taxon>
    </lineage>
</organism>
<feature type="domain" description="Plasmid pRiA4b Orf3-like" evidence="1">
    <location>
        <begin position="94"/>
        <end position="179"/>
    </location>
</feature>
<dbReference type="STRING" id="703135.A0A2A9NAY2"/>
<evidence type="ECO:0000313" key="2">
    <source>
        <dbReference type="EMBL" id="PFH48185.1"/>
    </source>
</evidence>
<keyword evidence="3" id="KW-1185">Reference proteome</keyword>
<evidence type="ECO:0000313" key="3">
    <source>
        <dbReference type="Proteomes" id="UP000242287"/>
    </source>
</evidence>
<dbReference type="Pfam" id="PF07929">
    <property type="entry name" value="PRiA4_ORF3"/>
    <property type="match status" value="1"/>
</dbReference>
<dbReference type="Gene3D" id="3.10.290.30">
    <property type="entry name" value="MM3350-like"/>
    <property type="match status" value="1"/>
</dbReference>
<proteinExistence type="predicted"/>
<accession>A0A2A9NAY2</accession>
<dbReference type="InterPro" id="IPR012912">
    <property type="entry name" value="Plasmid_pRiA4b_Orf3-like"/>
</dbReference>
<protein>
    <recommendedName>
        <fullName evidence="1">Plasmid pRiA4b Orf3-like domain-containing protein</fullName>
    </recommendedName>
</protein>
<dbReference type="Proteomes" id="UP000242287">
    <property type="component" value="Unassembled WGS sequence"/>
</dbReference>
<dbReference type="EMBL" id="KZ302073">
    <property type="protein sequence ID" value="PFH48185.1"/>
    <property type="molecule type" value="Genomic_DNA"/>
</dbReference>
<name>A0A2A9NAY2_9AGAR</name>
<sequence length="209" mass="23840">MARWQNCHLHEFTFAKPSSRDTLSGSLRFTDPRDDLLRIVSSDTKDDFGLPNHCPVEYENHVKLEDIYDPSGCLHHLVRVPPGQVSVLGPVYPLFYLYDFGDYWNHKLIFKGRKYAREAYPVTISATGCCPVEDSGSPSGWNNVKKAFASKTPNREQRELIKWAQEVSGVGLTFDPNRIPDIEALNSREHWVQYMRLVVGVGEAHEAVY</sequence>
<reference evidence="2 3" key="1">
    <citation type="submission" date="2014-02" db="EMBL/GenBank/DDBJ databases">
        <title>Transposable element dynamics among asymbiotic and ectomycorrhizal Amanita fungi.</title>
        <authorList>
            <consortium name="DOE Joint Genome Institute"/>
            <person name="Hess J."/>
            <person name="Skrede I."/>
            <person name="Wolfe B."/>
            <person name="LaButti K."/>
            <person name="Ohm R.A."/>
            <person name="Grigoriev I.V."/>
            <person name="Pringle A."/>
        </authorList>
    </citation>
    <scope>NUCLEOTIDE SEQUENCE [LARGE SCALE GENOMIC DNA]</scope>
    <source>
        <strain evidence="2 3">SKay4041</strain>
    </source>
</reference>
<dbReference type="AlphaFoldDB" id="A0A2A9NAY2"/>
<gene>
    <name evidence="2" type="ORF">AMATHDRAFT_66062</name>
</gene>
<dbReference type="SUPFAM" id="SSF159941">
    <property type="entry name" value="MM3350-like"/>
    <property type="match status" value="1"/>
</dbReference>
<dbReference type="InterPro" id="IPR024047">
    <property type="entry name" value="MM3350-like_sf"/>
</dbReference>
<dbReference type="OrthoDB" id="407198at2759"/>